<dbReference type="InterPro" id="IPR011013">
    <property type="entry name" value="Gal_mutarotase_sf_dom"/>
</dbReference>
<feature type="domain" description="Glycoside hydrolase family 31 N-terminal" evidence="6">
    <location>
        <begin position="44"/>
        <end position="212"/>
    </location>
</feature>
<evidence type="ECO:0000256" key="2">
    <source>
        <dbReference type="ARBA" id="ARBA00022801"/>
    </source>
</evidence>
<evidence type="ECO:0000313" key="9">
    <source>
        <dbReference type="EMBL" id="SFL52637.1"/>
    </source>
</evidence>
<evidence type="ECO:0000259" key="8">
    <source>
        <dbReference type="Pfam" id="PF21365"/>
    </source>
</evidence>
<dbReference type="GO" id="GO:0030246">
    <property type="term" value="F:carbohydrate binding"/>
    <property type="evidence" value="ECO:0007669"/>
    <property type="project" value="InterPro"/>
</dbReference>
<evidence type="ECO:0000256" key="4">
    <source>
        <dbReference type="RuleBase" id="RU361185"/>
    </source>
</evidence>
<proteinExistence type="inferred from homology"/>
<dbReference type="Gene3D" id="2.60.40.1180">
    <property type="entry name" value="Golgi alpha-mannosidase II"/>
    <property type="match status" value="2"/>
</dbReference>
<dbReference type="Proteomes" id="UP000199006">
    <property type="component" value="Unassembled WGS sequence"/>
</dbReference>
<dbReference type="EMBL" id="FOTI01000016">
    <property type="protein sequence ID" value="SFL52637.1"/>
    <property type="molecule type" value="Genomic_DNA"/>
</dbReference>
<dbReference type="OrthoDB" id="176168at2"/>
<dbReference type="SUPFAM" id="SSF51011">
    <property type="entry name" value="Glycosyl hydrolase domain"/>
    <property type="match status" value="1"/>
</dbReference>
<dbReference type="GO" id="GO:0005975">
    <property type="term" value="P:carbohydrate metabolic process"/>
    <property type="evidence" value="ECO:0007669"/>
    <property type="project" value="InterPro"/>
</dbReference>
<keyword evidence="3 4" id="KW-0326">Glycosidase</keyword>
<accession>A0A1I4IF03</accession>
<sequence>MENSETLLNNLNEDDSSKYHKLAKVIDFELVEHQLKLYFKQAQIVISFLKTDLFRLTMTPDKKNFNLTTTPAIVAHNNKYKQLEMVVNKKLITIKSSKLKLVINRNRFSLAVYDSENNLIHSDYKNFALGWQQDKVRAWKDLDPKSRFYGLGEKTGWLDKKGRKYEMWNNDTFLPHVTDTDPLYQSIPFLITFTPEHSYGIYFDNSYRSFFDLSSAGQPYYSFWAEGGQLDYYFLNGPDLKKVISSYTNLTGTMPLPPKWALGYHQSRYSYYPQSKVKELAKEFRQRQIPCDAFHFDIHYMDQYKIYTWDQERFPDPAAMISNLQKQGIKAVTIIDPGVKQEPEYELYKTGIENNYFCKYLEGKVFIDKVWPGNCAFPDFTQTKVRNWWAELQKDFVELGVKGIWNDMNEPAVFNQDNTMSEQVIHQNDGQSGSHKKFHNLYALLENMATYQGLKSALKNERPFVLTRAGFAGIQRSAAVWTGDNRSFWEHLKLTMPMLMNLGMSGIPFCGSDVGGFTGNSNGELLTRWIQLGTFMPFFRNHCEIRAINQEPWSFGSKYETIIKKYIELRYQFLTHFYNLFYQASKTGIPVLRPLLMEFTTDKNCQNLSDQFLIGDNLLIAPIYKPDTEQRLVYLPAGEWINYWTEEVLPGKQHIITEAPLEKLPIFVKANSLLPLTEKFNYVGEKKLNYLELNLYLGSKNKQFSYTLYDDDGLSFDYQVKNAYQLSKFSCQNNNSKLIFKQKKIFNNYPQEFKHYKLIFHNLTKSPQTIYINGKQIKDYSYSANKLEVSVPVLINKLVVNF</sequence>
<dbReference type="Pfam" id="PF01055">
    <property type="entry name" value="Glyco_hydro_31_2nd"/>
    <property type="match status" value="1"/>
</dbReference>
<dbReference type="STRING" id="29563.SAMN02983006_01402"/>
<dbReference type="PANTHER" id="PTHR22762:SF166">
    <property type="entry name" value="ALPHA-GLUCOSIDASE"/>
    <property type="match status" value="1"/>
</dbReference>
<feature type="domain" description="Glycoside hydrolase family 31 TIM barrel" evidence="5">
    <location>
        <begin position="255"/>
        <end position="580"/>
    </location>
</feature>
<dbReference type="InterPro" id="IPR017853">
    <property type="entry name" value="GH"/>
</dbReference>
<dbReference type="PANTHER" id="PTHR22762">
    <property type="entry name" value="ALPHA-GLUCOSIDASE"/>
    <property type="match status" value="1"/>
</dbReference>
<protein>
    <submittedName>
        <fullName evidence="9">Alpha-glucosidase</fullName>
    </submittedName>
</protein>
<dbReference type="InterPro" id="IPR030458">
    <property type="entry name" value="Glyco_hydro_31_AS"/>
</dbReference>
<dbReference type="SUPFAM" id="SSF51445">
    <property type="entry name" value="(Trans)glycosidases"/>
    <property type="match status" value="1"/>
</dbReference>
<evidence type="ECO:0000259" key="7">
    <source>
        <dbReference type="Pfam" id="PF17137"/>
    </source>
</evidence>
<evidence type="ECO:0000259" key="6">
    <source>
        <dbReference type="Pfam" id="PF13802"/>
    </source>
</evidence>
<dbReference type="AlphaFoldDB" id="A0A1I4IF03"/>
<dbReference type="GO" id="GO:0004553">
    <property type="term" value="F:hydrolase activity, hydrolyzing O-glycosyl compounds"/>
    <property type="evidence" value="ECO:0007669"/>
    <property type="project" value="InterPro"/>
</dbReference>
<feature type="domain" description="DUF5110" evidence="7">
    <location>
        <begin position="691"/>
        <end position="762"/>
    </location>
</feature>
<dbReference type="RefSeq" id="WP_089861394.1">
    <property type="nucleotide sequence ID" value="NZ_FOTI01000016.1"/>
</dbReference>
<gene>
    <name evidence="9" type="ORF">SAMN02983006_01402</name>
</gene>
<evidence type="ECO:0000256" key="1">
    <source>
        <dbReference type="ARBA" id="ARBA00007806"/>
    </source>
</evidence>
<dbReference type="CDD" id="cd14752">
    <property type="entry name" value="GH31_N"/>
    <property type="match status" value="1"/>
</dbReference>
<dbReference type="Pfam" id="PF13802">
    <property type="entry name" value="Gal_mutarotas_2"/>
    <property type="match status" value="1"/>
</dbReference>
<dbReference type="InterPro" id="IPR013780">
    <property type="entry name" value="Glyco_hydro_b"/>
</dbReference>
<evidence type="ECO:0000313" key="10">
    <source>
        <dbReference type="Proteomes" id="UP000199006"/>
    </source>
</evidence>
<dbReference type="PROSITE" id="PS00129">
    <property type="entry name" value="GLYCOSYL_HYDROL_F31_1"/>
    <property type="match status" value="1"/>
</dbReference>
<keyword evidence="2 4" id="KW-0378">Hydrolase</keyword>
<keyword evidence="10" id="KW-1185">Reference proteome</keyword>
<evidence type="ECO:0000256" key="3">
    <source>
        <dbReference type="ARBA" id="ARBA00023295"/>
    </source>
</evidence>
<dbReference type="InterPro" id="IPR048395">
    <property type="entry name" value="Glyco_hydro_31_C"/>
</dbReference>
<feature type="domain" description="Glycosyl hydrolase family 31 C-terminal" evidence="8">
    <location>
        <begin position="588"/>
        <end position="673"/>
    </location>
</feature>
<dbReference type="InterPro" id="IPR033403">
    <property type="entry name" value="DUF5110"/>
</dbReference>
<name>A0A1I4IF03_9FIRM</name>
<dbReference type="Pfam" id="PF21365">
    <property type="entry name" value="Glyco_hydro_31_3rd"/>
    <property type="match status" value="1"/>
</dbReference>
<evidence type="ECO:0000259" key="5">
    <source>
        <dbReference type="Pfam" id="PF01055"/>
    </source>
</evidence>
<dbReference type="Pfam" id="PF17137">
    <property type="entry name" value="DUF5110"/>
    <property type="match status" value="1"/>
</dbReference>
<dbReference type="InterPro" id="IPR025887">
    <property type="entry name" value="Glyco_hydro_31_N_dom"/>
</dbReference>
<dbReference type="Gene3D" id="3.20.20.80">
    <property type="entry name" value="Glycosidases"/>
    <property type="match status" value="1"/>
</dbReference>
<dbReference type="Gene3D" id="2.60.40.1760">
    <property type="entry name" value="glycosyl hydrolase (family 31)"/>
    <property type="match status" value="1"/>
</dbReference>
<comment type="similarity">
    <text evidence="1 4">Belongs to the glycosyl hydrolase 31 family.</text>
</comment>
<reference evidence="9 10" key="1">
    <citation type="submission" date="2016-10" db="EMBL/GenBank/DDBJ databases">
        <authorList>
            <person name="de Groot N.N."/>
        </authorList>
    </citation>
    <scope>NUCLEOTIDE SEQUENCE [LARGE SCALE GENOMIC DNA]</scope>
    <source>
        <strain evidence="9 10">ATCC 51327</strain>
    </source>
</reference>
<organism evidence="9 10">
    <name type="scientific">Halanaerobium salsuginis</name>
    <dbReference type="NCBI Taxonomy" id="29563"/>
    <lineage>
        <taxon>Bacteria</taxon>
        <taxon>Bacillati</taxon>
        <taxon>Bacillota</taxon>
        <taxon>Clostridia</taxon>
        <taxon>Halanaerobiales</taxon>
        <taxon>Halanaerobiaceae</taxon>
        <taxon>Halanaerobium</taxon>
    </lineage>
</organism>
<dbReference type="CDD" id="cd06604">
    <property type="entry name" value="GH31_glucosidase_II_MalA"/>
    <property type="match status" value="1"/>
</dbReference>
<dbReference type="InterPro" id="IPR000322">
    <property type="entry name" value="Glyco_hydro_31_TIM"/>
</dbReference>
<dbReference type="SUPFAM" id="SSF74650">
    <property type="entry name" value="Galactose mutarotase-like"/>
    <property type="match status" value="1"/>
</dbReference>